<dbReference type="EMBL" id="ACIJ02000028">
    <property type="protein sequence ID" value="EEX70433.1"/>
    <property type="molecule type" value="Genomic_DNA"/>
</dbReference>
<comment type="caution">
    <text evidence="1">The sequence shown here is derived from an EMBL/GenBank/DDBJ whole genome shotgun (WGS) entry which is preliminary data.</text>
</comment>
<evidence type="ECO:0000313" key="1">
    <source>
        <dbReference type="EMBL" id="EEX70433.1"/>
    </source>
</evidence>
<proteinExistence type="predicted"/>
<dbReference type="HOGENOM" id="CLU_3256028_0_0_10"/>
<dbReference type="AlphaFoldDB" id="C9LJR1"/>
<gene>
    <name evidence="1" type="ORF">GCWU000325_02475</name>
</gene>
<keyword evidence="2" id="KW-1185">Reference proteome</keyword>
<evidence type="ECO:0000313" key="2">
    <source>
        <dbReference type="Proteomes" id="UP000003460"/>
    </source>
</evidence>
<organism evidence="1 2">
    <name type="scientific">Alloprevotella tannerae ATCC 51259</name>
    <dbReference type="NCBI Taxonomy" id="626522"/>
    <lineage>
        <taxon>Bacteria</taxon>
        <taxon>Pseudomonadati</taxon>
        <taxon>Bacteroidota</taxon>
        <taxon>Bacteroidia</taxon>
        <taxon>Bacteroidales</taxon>
        <taxon>Prevotellaceae</taxon>
        <taxon>Alloprevotella</taxon>
    </lineage>
</organism>
<name>C9LJR1_9BACT</name>
<protein>
    <submittedName>
        <fullName evidence="1">Uncharacterized protein</fullName>
    </submittedName>
</protein>
<accession>C9LJR1</accession>
<sequence>MFLSYKRLFSIIGESLLNILSLISRTVGGVLKAYENSRAFIG</sequence>
<reference evidence="1" key="1">
    <citation type="submission" date="2009-09" db="EMBL/GenBank/DDBJ databases">
        <authorList>
            <person name="Weinstock G."/>
            <person name="Sodergren E."/>
            <person name="Clifton S."/>
            <person name="Fulton L."/>
            <person name="Fulton B."/>
            <person name="Courtney L."/>
            <person name="Fronick C."/>
            <person name="Harrison M."/>
            <person name="Strong C."/>
            <person name="Farmer C."/>
            <person name="Delahaunty K."/>
            <person name="Markovic C."/>
            <person name="Hall O."/>
            <person name="Minx P."/>
            <person name="Tomlinson C."/>
            <person name="Mitreva M."/>
            <person name="Nelson J."/>
            <person name="Hou S."/>
            <person name="Wollam A."/>
            <person name="Pepin K.H."/>
            <person name="Johnson M."/>
            <person name="Bhonagiri V."/>
            <person name="Nash W.E."/>
            <person name="Warren W."/>
            <person name="Chinwalla A."/>
            <person name="Mardis E.R."/>
            <person name="Wilson R.K."/>
        </authorList>
    </citation>
    <scope>NUCLEOTIDE SEQUENCE [LARGE SCALE GENOMIC DNA]</scope>
    <source>
        <strain evidence="1">ATCC 51259</strain>
    </source>
</reference>
<dbReference type="Proteomes" id="UP000003460">
    <property type="component" value="Unassembled WGS sequence"/>
</dbReference>